<proteinExistence type="inferred from homology"/>
<dbReference type="InterPro" id="IPR036291">
    <property type="entry name" value="NAD(P)-bd_dom_sf"/>
</dbReference>
<dbReference type="InterPro" id="IPR057326">
    <property type="entry name" value="KR_dom"/>
</dbReference>
<feature type="domain" description="Ketoreductase" evidence="3">
    <location>
        <begin position="7"/>
        <end position="187"/>
    </location>
</feature>
<keyword evidence="5" id="KW-1185">Reference proteome</keyword>
<dbReference type="AlphaFoldDB" id="A0A318LR78"/>
<dbReference type="SUPFAM" id="SSF51735">
    <property type="entry name" value="NAD(P)-binding Rossmann-fold domains"/>
    <property type="match status" value="1"/>
</dbReference>
<gene>
    <name evidence="4" type="ORF">BA062_20035</name>
</gene>
<dbReference type="PANTHER" id="PTHR42760">
    <property type="entry name" value="SHORT-CHAIN DEHYDROGENASES/REDUCTASES FAMILY MEMBER"/>
    <property type="match status" value="1"/>
</dbReference>
<dbReference type="PROSITE" id="PS00061">
    <property type="entry name" value="ADH_SHORT"/>
    <property type="match status" value="1"/>
</dbReference>
<evidence type="ECO:0000256" key="2">
    <source>
        <dbReference type="ARBA" id="ARBA00023002"/>
    </source>
</evidence>
<comment type="similarity">
    <text evidence="1">Belongs to the short-chain dehydrogenases/reductases (SDR) family.</text>
</comment>
<dbReference type="GO" id="GO:0016616">
    <property type="term" value="F:oxidoreductase activity, acting on the CH-OH group of donors, NAD or NADP as acceptor"/>
    <property type="evidence" value="ECO:0007669"/>
    <property type="project" value="TreeGrafter"/>
</dbReference>
<protein>
    <submittedName>
        <fullName evidence="4">2-hydroxycyclohexanecarboxyl-CoA dehydrogenase</fullName>
    </submittedName>
</protein>
<reference evidence="4 5" key="1">
    <citation type="submission" date="2016-07" db="EMBL/GenBank/DDBJ databases">
        <title>Draft genome sequence of Prauserella sp. YIM 121212, isolated from alkaline soil.</title>
        <authorList>
            <person name="Ruckert C."/>
            <person name="Albersmeier A."/>
            <person name="Jiang C.-L."/>
            <person name="Jiang Y."/>
            <person name="Kalinowski J."/>
            <person name="Schneider O."/>
            <person name="Winkler A."/>
            <person name="Zotchev S.B."/>
        </authorList>
    </citation>
    <scope>NUCLEOTIDE SEQUENCE [LARGE SCALE GENOMIC DNA]</scope>
    <source>
        <strain evidence="4 5">YIM 121212</strain>
    </source>
</reference>
<accession>A0A318LR78</accession>
<dbReference type="Gene3D" id="3.40.50.720">
    <property type="entry name" value="NAD(P)-binding Rossmann-like Domain"/>
    <property type="match status" value="1"/>
</dbReference>
<dbReference type="GO" id="GO:0030497">
    <property type="term" value="P:fatty acid elongation"/>
    <property type="evidence" value="ECO:0007669"/>
    <property type="project" value="TreeGrafter"/>
</dbReference>
<dbReference type="NCBIfam" id="NF005559">
    <property type="entry name" value="PRK07231.1"/>
    <property type="match status" value="1"/>
</dbReference>
<dbReference type="Pfam" id="PF13561">
    <property type="entry name" value="adh_short_C2"/>
    <property type="match status" value="1"/>
</dbReference>
<dbReference type="Proteomes" id="UP000247892">
    <property type="component" value="Unassembled WGS sequence"/>
</dbReference>
<evidence type="ECO:0000313" key="5">
    <source>
        <dbReference type="Proteomes" id="UP000247892"/>
    </source>
</evidence>
<evidence type="ECO:0000313" key="4">
    <source>
        <dbReference type="EMBL" id="PXY30825.1"/>
    </source>
</evidence>
<dbReference type="PRINTS" id="PR00080">
    <property type="entry name" value="SDRFAMILY"/>
</dbReference>
<dbReference type="PANTHER" id="PTHR42760:SF135">
    <property type="entry name" value="BLL7886 PROTEIN"/>
    <property type="match status" value="1"/>
</dbReference>
<evidence type="ECO:0000259" key="3">
    <source>
        <dbReference type="SMART" id="SM00822"/>
    </source>
</evidence>
<dbReference type="EMBL" id="MASU01000007">
    <property type="protein sequence ID" value="PXY30825.1"/>
    <property type="molecule type" value="Genomic_DNA"/>
</dbReference>
<dbReference type="FunFam" id="3.40.50.720:FF:000084">
    <property type="entry name" value="Short-chain dehydrogenase reductase"/>
    <property type="match status" value="1"/>
</dbReference>
<organism evidence="4 5">
    <name type="scientific">Prauserella flavalba</name>
    <dbReference type="NCBI Taxonomy" id="1477506"/>
    <lineage>
        <taxon>Bacteria</taxon>
        <taxon>Bacillati</taxon>
        <taxon>Actinomycetota</taxon>
        <taxon>Actinomycetes</taxon>
        <taxon>Pseudonocardiales</taxon>
        <taxon>Pseudonocardiaceae</taxon>
        <taxon>Prauserella</taxon>
    </lineage>
</organism>
<dbReference type="RefSeq" id="WP_110339008.1">
    <property type="nucleotide sequence ID" value="NZ_MASU01000007.1"/>
</dbReference>
<dbReference type="InterPro" id="IPR020904">
    <property type="entry name" value="Sc_DH/Rdtase_CS"/>
</dbReference>
<dbReference type="InterPro" id="IPR002347">
    <property type="entry name" value="SDR_fam"/>
</dbReference>
<evidence type="ECO:0000256" key="1">
    <source>
        <dbReference type="ARBA" id="ARBA00006484"/>
    </source>
</evidence>
<name>A0A318LR78_9PSEU</name>
<comment type="caution">
    <text evidence="4">The sequence shown here is derived from an EMBL/GenBank/DDBJ whole genome shotgun (WGS) entry which is preliminary data.</text>
</comment>
<dbReference type="OrthoDB" id="7064009at2"/>
<dbReference type="PRINTS" id="PR00081">
    <property type="entry name" value="GDHRDH"/>
</dbReference>
<keyword evidence="2" id="KW-0560">Oxidoreductase</keyword>
<sequence length="248" mass="25341">MGKLQDKISIVTGAGQGIGRGIAEKLAAEGATVIVTDINETTAKETADAIGGGAVGIRTDVTSRESVGATVEQVTSRFGRIDVLVNNAGWDKAGPFVESDPDDWDRVVRINLYGVLNTCRAVLPILAAQGHGSVVNIASDAGRVGSSGEAVYSAAKGGVIAFTKSIARELARSQVNANAVCPGPADTALFASIGGDNPKLREALTKAIPFRRLAQPSDLAGVVAFLASDEANYVTGQTVSVSGGLTMS</sequence>
<dbReference type="SMART" id="SM00822">
    <property type="entry name" value="PKS_KR"/>
    <property type="match status" value="1"/>
</dbReference>